<sequence length="163" mass="17179">MTGAVVGATALREVMSRFATGVTVVTVGGEHPHGMTANAFTSVSLDPPLVLCCVARGATMHEALPEAGRFAVSIMDADQGAVARHFADKRRPTGEREFAGLDWAPGPLSGAPLLTGSLAWLECELAHRHDGGDHTIYIGRVLDCGVGEGERALLFYGSTFHHL</sequence>
<dbReference type="SMART" id="SM00903">
    <property type="entry name" value="Flavin_Reduct"/>
    <property type="match status" value="1"/>
</dbReference>
<dbReference type="Proteomes" id="UP000677152">
    <property type="component" value="Chromosome"/>
</dbReference>
<dbReference type="EMBL" id="CP073249">
    <property type="protein sequence ID" value="QUF04526.1"/>
    <property type="molecule type" value="Genomic_DNA"/>
</dbReference>
<protein>
    <submittedName>
        <fullName evidence="3">Flavin reductase</fullName>
    </submittedName>
</protein>
<dbReference type="SUPFAM" id="SSF50475">
    <property type="entry name" value="FMN-binding split barrel"/>
    <property type="match status" value="1"/>
</dbReference>
<gene>
    <name evidence="3" type="ORF">KCV87_35430</name>
</gene>
<evidence type="ECO:0000313" key="4">
    <source>
        <dbReference type="Proteomes" id="UP000677152"/>
    </source>
</evidence>
<dbReference type="PANTHER" id="PTHR30466:SF1">
    <property type="entry name" value="FMN REDUCTASE (NADH) RUTF"/>
    <property type="match status" value="1"/>
</dbReference>
<keyword evidence="1" id="KW-0560">Oxidoreductase</keyword>
<dbReference type="InterPro" id="IPR050268">
    <property type="entry name" value="NADH-dep_flavin_reductase"/>
</dbReference>
<evidence type="ECO:0000256" key="1">
    <source>
        <dbReference type="ARBA" id="ARBA00023002"/>
    </source>
</evidence>
<dbReference type="InterPro" id="IPR002563">
    <property type="entry name" value="Flavin_Rdtase-like_dom"/>
</dbReference>
<evidence type="ECO:0000259" key="2">
    <source>
        <dbReference type="SMART" id="SM00903"/>
    </source>
</evidence>
<dbReference type="AlphaFoldDB" id="A0AA45L718"/>
<organism evidence="3 4">
    <name type="scientific">Actinosynnema pretiosum subsp. pretiosum</name>
    <dbReference type="NCBI Taxonomy" id="103721"/>
    <lineage>
        <taxon>Bacteria</taxon>
        <taxon>Bacillati</taxon>
        <taxon>Actinomycetota</taxon>
        <taxon>Actinomycetes</taxon>
        <taxon>Pseudonocardiales</taxon>
        <taxon>Pseudonocardiaceae</taxon>
        <taxon>Actinosynnema</taxon>
    </lineage>
</organism>
<evidence type="ECO:0000313" key="3">
    <source>
        <dbReference type="EMBL" id="QUF04526.1"/>
    </source>
</evidence>
<feature type="domain" description="Flavin reductase like" evidence="2">
    <location>
        <begin position="15"/>
        <end position="162"/>
    </location>
</feature>
<dbReference type="GO" id="GO:0010181">
    <property type="term" value="F:FMN binding"/>
    <property type="evidence" value="ECO:0007669"/>
    <property type="project" value="InterPro"/>
</dbReference>
<dbReference type="Pfam" id="PF01613">
    <property type="entry name" value="Flavin_Reduct"/>
    <property type="match status" value="1"/>
</dbReference>
<reference evidence="3" key="1">
    <citation type="submission" date="2021-04" db="EMBL/GenBank/DDBJ databases">
        <title>Genomic sequence of Actinosynnema pretiosum subsp. pretiosum ATCC 31280 (C-14919).</title>
        <authorList>
            <person name="Bai L."/>
            <person name="Wang X."/>
            <person name="Xiao Y."/>
        </authorList>
    </citation>
    <scope>NUCLEOTIDE SEQUENCE</scope>
    <source>
        <strain evidence="3">ATCC 31280</strain>
    </source>
</reference>
<proteinExistence type="predicted"/>
<accession>A0AA45L718</accession>
<dbReference type="GO" id="GO:0042602">
    <property type="term" value="F:riboflavin reductase (NADPH) activity"/>
    <property type="evidence" value="ECO:0007669"/>
    <property type="project" value="TreeGrafter"/>
</dbReference>
<name>A0AA45L718_9PSEU</name>
<dbReference type="InterPro" id="IPR012349">
    <property type="entry name" value="Split_barrel_FMN-bd"/>
</dbReference>
<dbReference type="PANTHER" id="PTHR30466">
    <property type="entry name" value="FLAVIN REDUCTASE"/>
    <property type="match status" value="1"/>
</dbReference>
<dbReference type="Gene3D" id="2.30.110.10">
    <property type="entry name" value="Electron Transport, Fmn-binding Protein, Chain A"/>
    <property type="match status" value="1"/>
</dbReference>